<evidence type="ECO:0000256" key="1">
    <source>
        <dbReference type="ARBA" id="ARBA00006787"/>
    </source>
</evidence>
<reference evidence="8 9" key="1">
    <citation type="journal article" date="2015" name="Genome Biol. Evol.">
        <title>Comparative Genomics of a Bacterivorous Green Alga Reveals Evolutionary Causalities and Consequences of Phago-Mixotrophic Mode of Nutrition.</title>
        <authorList>
            <person name="Burns J.A."/>
            <person name="Paasch A."/>
            <person name="Narechania A."/>
            <person name="Kim E."/>
        </authorList>
    </citation>
    <scope>NUCLEOTIDE SEQUENCE [LARGE SCALE GENOMIC DNA]</scope>
    <source>
        <strain evidence="8 9">PLY_AMNH</strain>
    </source>
</reference>
<dbReference type="EC" id="1.14.99.n4" evidence="5"/>
<dbReference type="GO" id="GO:0010436">
    <property type="term" value="F:carotenoid dioxygenase activity"/>
    <property type="evidence" value="ECO:0007669"/>
    <property type="project" value="TreeGrafter"/>
</dbReference>
<dbReference type="Pfam" id="PF03055">
    <property type="entry name" value="RPE65"/>
    <property type="match status" value="1"/>
</dbReference>
<proteinExistence type="inferred from homology"/>
<feature type="binding site" evidence="7">
    <location>
        <position position="450"/>
    </location>
    <ligand>
        <name>Fe cation</name>
        <dbReference type="ChEBI" id="CHEBI:24875"/>
        <note>catalytic</note>
    </ligand>
</feature>
<dbReference type="PANTHER" id="PTHR10543">
    <property type="entry name" value="BETA-CAROTENE DIOXYGENASE"/>
    <property type="match status" value="1"/>
</dbReference>
<dbReference type="InterPro" id="IPR004294">
    <property type="entry name" value="Carotenoid_Oase"/>
</dbReference>
<keyword evidence="2 7" id="KW-0479">Metal-binding</keyword>
<dbReference type="GO" id="GO:0009570">
    <property type="term" value="C:chloroplast stroma"/>
    <property type="evidence" value="ECO:0007669"/>
    <property type="project" value="TreeGrafter"/>
</dbReference>
<evidence type="ECO:0000313" key="8">
    <source>
        <dbReference type="EMBL" id="KAK3264116.1"/>
    </source>
</evidence>
<feature type="binding site" evidence="7">
    <location>
        <position position="385"/>
    </location>
    <ligand>
        <name>Fe cation</name>
        <dbReference type="ChEBI" id="CHEBI:24875"/>
        <note>catalytic</note>
    </ligand>
</feature>
<comment type="cofactor">
    <cofactor evidence="7">
        <name>Fe(2+)</name>
        <dbReference type="ChEBI" id="CHEBI:29033"/>
    </cofactor>
    <text evidence="7">Binds 1 Fe(2+) ion per subunit.</text>
</comment>
<comment type="catalytic activity">
    <reaction evidence="6">
        <text>all-trans-zeaxanthin + 2 O2 = 4,9-dimethyldodeca-2,4,6,8,10-pentaenedial + 2 (3R)-hydroxy-beta-ionone</text>
        <dbReference type="Rhea" id="RHEA:26393"/>
        <dbReference type="ChEBI" id="CHEBI:15379"/>
        <dbReference type="ChEBI" id="CHEBI:27547"/>
        <dbReference type="ChEBI" id="CHEBI:53171"/>
        <dbReference type="ChEBI" id="CHEBI:53173"/>
        <dbReference type="EC" id="1.14.99.n4"/>
    </reaction>
</comment>
<evidence type="ECO:0000256" key="6">
    <source>
        <dbReference type="ARBA" id="ARBA00048709"/>
    </source>
</evidence>
<keyword evidence="4 7" id="KW-0408">Iron</keyword>
<feature type="binding site" evidence="7">
    <location>
        <position position="329"/>
    </location>
    <ligand>
        <name>Fe cation</name>
        <dbReference type="ChEBI" id="CHEBI:24875"/>
        <note>catalytic</note>
    </ligand>
</feature>
<gene>
    <name evidence="8" type="ORF">CYMTET_27117</name>
</gene>
<dbReference type="AlphaFoldDB" id="A0AAE0FQD8"/>
<dbReference type="PANTHER" id="PTHR10543:SF89">
    <property type="entry name" value="CAROTENOID 9,10(9',10')-CLEAVAGE DIOXYGENASE 1"/>
    <property type="match status" value="1"/>
</dbReference>
<protein>
    <recommendedName>
        <fullName evidence="5">carotenoid 9,10-dioxygenase</fullName>
        <ecNumber evidence="5">1.14.99.n4</ecNumber>
    </recommendedName>
</protein>
<comment type="caution">
    <text evidence="8">The sequence shown here is derived from an EMBL/GenBank/DDBJ whole genome shotgun (WGS) entry which is preliminary data.</text>
</comment>
<dbReference type="GO" id="GO:0016121">
    <property type="term" value="P:carotene catabolic process"/>
    <property type="evidence" value="ECO:0007669"/>
    <property type="project" value="TreeGrafter"/>
</dbReference>
<evidence type="ECO:0000313" key="9">
    <source>
        <dbReference type="Proteomes" id="UP001190700"/>
    </source>
</evidence>
<keyword evidence="3" id="KW-0560">Oxidoreductase</keyword>
<feature type="binding site" evidence="7">
    <location>
        <position position="636"/>
    </location>
    <ligand>
        <name>Fe cation</name>
        <dbReference type="ChEBI" id="CHEBI:24875"/>
        <note>catalytic</note>
    </ligand>
</feature>
<evidence type="ECO:0000256" key="3">
    <source>
        <dbReference type="ARBA" id="ARBA00023002"/>
    </source>
</evidence>
<keyword evidence="9" id="KW-1185">Reference proteome</keyword>
<name>A0AAE0FQD8_9CHLO</name>
<evidence type="ECO:0000256" key="5">
    <source>
        <dbReference type="ARBA" id="ARBA00039084"/>
    </source>
</evidence>
<sequence length="645" mass="70738">MRADTIPFRTSSKFIAARSRTAKVCASLKKSVEAQVLVDPYRSPFLKAFAAGLGSSLAIETAPEVQQLFKTVLVIVVRELSGTYSLSDGTKLLLETLDSYFFEQHGYVVLARGLVFSLAAYFSLASLMSVKTDATAGPYASSKSSFNTGNFAPVEEEIRGHLQLIQGELPADFPAGSFVRNGPNSPAWVSGGAQHWFEGAGMLHSVDFHSDANPSYFNRWIRTPSFQAEERARKRLWYSTMVPVRNGLIPALIQSAAASFRTEGISPNPANTGVLYHHGTCYALWEGGMLVRLEDVASLRTAAASSDARPLRDLKEQLKTSGTIGFTAHPKVCPETGELLFMGYNSQAMGSVTVGCLAADGTLKNLAVVKFPSRSSKESTQPLLHDLAITQRHVVLIDQSVNVRISRFLKGQHPLGFDQQSPMRFGLVPRDNPGGPVQWFELETASSLMHIVNAFEQLDSRVVLIGCRIAHLDLIPAGRRELRTDPGVLTEWVIDPRCGTVTERMLNCAVGVDFPRVNDSCMSKPFRFSYLSRMPGASSAEGVKFDALVKYDLAEDESVVHEMGDSRYCGECTFVPRSADHGLGADKVMEDDGYVITHVWDEKEECSELLVLDAQHFDAEPVARFRMPGRVPFGFHGIWIPAVGC</sequence>
<dbReference type="EMBL" id="LGRX02014781">
    <property type="protein sequence ID" value="KAK3264116.1"/>
    <property type="molecule type" value="Genomic_DNA"/>
</dbReference>
<evidence type="ECO:0000256" key="7">
    <source>
        <dbReference type="PIRSR" id="PIRSR604294-1"/>
    </source>
</evidence>
<evidence type="ECO:0000256" key="2">
    <source>
        <dbReference type="ARBA" id="ARBA00022723"/>
    </source>
</evidence>
<evidence type="ECO:0000256" key="4">
    <source>
        <dbReference type="ARBA" id="ARBA00023004"/>
    </source>
</evidence>
<organism evidence="8 9">
    <name type="scientific">Cymbomonas tetramitiformis</name>
    <dbReference type="NCBI Taxonomy" id="36881"/>
    <lineage>
        <taxon>Eukaryota</taxon>
        <taxon>Viridiplantae</taxon>
        <taxon>Chlorophyta</taxon>
        <taxon>Pyramimonadophyceae</taxon>
        <taxon>Pyramimonadales</taxon>
        <taxon>Pyramimonadaceae</taxon>
        <taxon>Cymbomonas</taxon>
    </lineage>
</organism>
<accession>A0AAE0FQD8</accession>
<dbReference type="Proteomes" id="UP001190700">
    <property type="component" value="Unassembled WGS sequence"/>
</dbReference>
<comment type="similarity">
    <text evidence="1">Belongs to the carotenoid oxygenase family.</text>
</comment>
<dbReference type="GO" id="GO:0046872">
    <property type="term" value="F:metal ion binding"/>
    <property type="evidence" value="ECO:0007669"/>
    <property type="project" value="UniProtKB-KW"/>
</dbReference>